<dbReference type="InterPro" id="IPR012338">
    <property type="entry name" value="Beta-lactam/transpept-like"/>
</dbReference>
<evidence type="ECO:0000313" key="3">
    <source>
        <dbReference type="Proteomes" id="UP000574931"/>
    </source>
</evidence>
<accession>A0A849KIS2</accession>
<reference evidence="2 3" key="1">
    <citation type="submission" date="2020-05" db="EMBL/GenBank/DDBJ databases">
        <title>Draft Genome Sequence of Ochrobactrum soli Isolated from Stable Fly Gut.</title>
        <authorList>
            <person name="Pileggi M.T."/>
            <person name="Vazhakkala L.J."/>
            <person name="Wong C.N."/>
        </authorList>
    </citation>
    <scope>NUCLEOTIDE SEQUENCE [LARGE SCALE GENOMIC DNA]</scope>
    <source>
        <strain evidence="2 3">MTP-C0764</strain>
    </source>
</reference>
<dbReference type="Pfam" id="PF00144">
    <property type="entry name" value="Beta-lactamase"/>
    <property type="match status" value="1"/>
</dbReference>
<comment type="caution">
    <text evidence="2">The sequence shown here is derived from an EMBL/GenBank/DDBJ whole genome shotgun (WGS) entry which is preliminary data.</text>
</comment>
<keyword evidence="2" id="KW-0378">Hydrolase</keyword>
<keyword evidence="3" id="KW-1185">Reference proteome</keyword>
<dbReference type="InterPro" id="IPR050789">
    <property type="entry name" value="Diverse_Enzym_Activities"/>
</dbReference>
<dbReference type="AlphaFoldDB" id="A0A849KIS2"/>
<gene>
    <name evidence="2" type="ORF">HKX02_15375</name>
</gene>
<proteinExistence type="predicted"/>
<dbReference type="SUPFAM" id="SSF56601">
    <property type="entry name" value="beta-lactamase/transpeptidase-like"/>
    <property type="match status" value="1"/>
</dbReference>
<dbReference type="RefSeq" id="WP_171318416.1">
    <property type="nucleotide sequence ID" value="NZ_JABFCY010000009.1"/>
</dbReference>
<dbReference type="InterPro" id="IPR001466">
    <property type="entry name" value="Beta-lactam-related"/>
</dbReference>
<sequence length="445" mass="47740">MSKFLKRFLTFLVGLVVLLFVGVTAWLGFNPPQLLRVGTGYAAKMVCSNVFIAKRDADAVLADDVQAPGNPLLKFLNVAVDDDTDTVTVRIFGFFAPSKAVFLPGQGCANVQSTDSRSVASDEAAQASSQPLTVAISAKVQGVIEDKELAGPGMRAIAVIHKGQLIAETYGEGFNVDTPLLGWSMTKSVLAMLIGMRIAENRMDLAKSDLLPEWQNDERARITIANLMAMESGLRFNENYGAVADVTRMLFLEKDMAGFAASLPLEAAPGTKFNYSSGTANILSRLFMDSFDSRNAALAYPRIALFEPLGMSSALLETDASGVFAGSSYMYATARDWARLGAFLAEGGKLDGRQVLRADFVAFMRKPSAASDGRYGSAQVWLQSGGAKAGEDGIPDDAFWMSGHDGQTVMIVPSLHLSVVRLGLTPSRSGYSVQNLDAQIIEALR</sequence>
<dbReference type="EMBL" id="JABFCY010000009">
    <property type="protein sequence ID" value="NNU61615.1"/>
    <property type="molecule type" value="Genomic_DNA"/>
</dbReference>
<dbReference type="Proteomes" id="UP000574931">
    <property type="component" value="Unassembled WGS sequence"/>
</dbReference>
<dbReference type="GO" id="GO:0016787">
    <property type="term" value="F:hydrolase activity"/>
    <property type="evidence" value="ECO:0007669"/>
    <property type="project" value="UniProtKB-KW"/>
</dbReference>
<protein>
    <submittedName>
        <fullName evidence="2">Serine hydrolase</fullName>
    </submittedName>
</protein>
<name>A0A849KIS2_9HYPH</name>
<evidence type="ECO:0000259" key="1">
    <source>
        <dbReference type="Pfam" id="PF00144"/>
    </source>
</evidence>
<dbReference type="Gene3D" id="3.40.710.10">
    <property type="entry name" value="DD-peptidase/beta-lactamase superfamily"/>
    <property type="match status" value="1"/>
</dbReference>
<organism evidence="2 3">
    <name type="scientific">Ochrobactrum soli</name>
    <dbReference type="NCBI Taxonomy" id="2448455"/>
    <lineage>
        <taxon>Bacteria</taxon>
        <taxon>Pseudomonadati</taxon>
        <taxon>Pseudomonadota</taxon>
        <taxon>Alphaproteobacteria</taxon>
        <taxon>Hyphomicrobiales</taxon>
        <taxon>Brucellaceae</taxon>
        <taxon>Brucella/Ochrobactrum group</taxon>
        <taxon>Ochrobactrum</taxon>
    </lineage>
</organism>
<dbReference type="PANTHER" id="PTHR43283">
    <property type="entry name" value="BETA-LACTAMASE-RELATED"/>
    <property type="match status" value="1"/>
</dbReference>
<feature type="domain" description="Beta-lactamase-related" evidence="1">
    <location>
        <begin position="152"/>
        <end position="422"/>
    </location>
</feature>
<evidence type="ECO:0000313" key="2">
    <source>
        <dbReference type="EMBL" id="NNU61615.1"/>
    </source>
</evidence>
<dbReference type="PANTHER" id="PTHR43283:SF7">
    <property type="entry name" value="BETA-LACTAMASE-RELATED DOMAIN-CONTAINING PROTEIN"/>
    <property type="match status" value="1"/>
</dbReference>